<dbReference type="RefSeq" id="WP_041499410.1">
    <property type="nucleotide sequence ID" value="NZ_BJDV01000011.1"/>
</dbReference>
<dbReference type="EMBL" id="CP012559">
    <property type="protein sequence ID" value="ALB28766.1"/>
    <property type="molecule type" value="Genomic_DNA"/>
</dbReference>
<sequence>MAFQLWYTNYFVDIDSDKTVDPKNIEGISELGEVSANGNLTAWHVKSQLHEDDFKRHLNQLLTDQTEINPDDVTVTKGINGGPLSML</sequence>
<dbReference type="OrthoDB" id="2297698at2"/>
<name>A0A0K2LBT7_9LACO</name>
<dbReference type="KEGG" id="lhi:JP39_04985"/>
<keyword evidence="2" id="KW-1185">Reference proteome</keyword>
<evidence type="ECO:0000313" key="2">
    <source>
        <dbReference type="Proteomes" id="UP000061546"/>
    </source>
</evidence>
<dbReference type="Proteomes" id="UP000061546">
    <property type="component" value="Chromosome"/>
</dbReference>
<accession>A0A0K2LBT7</accession>
<protein>
    <submittedName>
        <fullName evidence="1">Uncharacterized protein</fullName>
    </submittedName>
</protein>
<evidence type="ECO:0000313" key="1">
    <source>
        <dbReference type="EMBL" id="ALB28766.1"/>
    </source>
</evidence>
<organism evidence="1 2">
    <name type="scientific">Companilactobacillus heilongjiangensis</name>
    <dbReference type="NCBI Taxonomy" id="1074467"/>
    <lineage>
        <taxon>Bacteria</taxon>
        <taxon>Bacillati</taxon>
        <taxon>Bacillota</taxon>
        <taxon>Bacilli</taxon>
        <taxon>Lactobacillales</taxon>
        <taxon>Lactobacillaceae</taxon>
        <taxon>Companilactobacillus</taxon>
    </lineage>
</organism>
<dbReference type="AlphaFoldDB" id="A0A0K2LBT7"/>
<proteinExistence type="predicted"/>
<gene>
    <name evidence="1" type="ORF">JP39_04985</name>
</gene>
<reference evidence="1 2" key="1">
    <citation type="submission" date="2015-08" db="EMBL/GenBank/DDBJ databases">
        <title>Genomic sequence of Lactobacillus heilongjiangensis DSM 28069, isolated from Chinese traditional pickle.</title>
        <authorList>
            <person name="Jiang X."/>
            <person name="Zheng B."/>
            <person name="Cheng H."/>
        </authorList>
    </citation>
    <scope>NUCLEOTIDE SEQUENCE [LARGE SCALE GENOMIC DNA]</scope>
    <source>
        <strain evidence="1 2">DSM 28069</strain>
    </source>
</reference>